<organism evidence="1 2">
    <name type="scientific">Desulfovibrio legallii</name>
    <dbReference type="NCBI Taxonomy" id="571438"/>
    <lineage>
        <taxon>Bacteria</taxon>
        <taxon>Pseudomonadati</taxon>
        <taxon>Thermodesulfobacteriota</taxon>
        <taxon>Desulfovibrionia</taxon>
        <taxon>Desulfovibrionales</taxon>
        <taxon>Desulfovibrionaceae</taxon>
        <taxon>Desulfovibrio</taxon>
    </lineage>
</organism>
<dbReference type="RefSeq" id="WP_118229936.1">
    <property type="nucleotide sequence ID" value="NZ_JAQDZC010000018.1"/>
</dbReference>
<sequence length="178" mass="18949">MKEALERPYVAHVMEGRARLRHPVLADAARRAAARDLALGQPGVLEVRPGAASLLLLLRPEADFPAVCAALEAALPDLRRPVAEVVAAERAAKRALRRSRARAEVRQGSPAPLCSRDKNGRVVICGVPQRKVEVRALLGTAAVCLTAGLAGAGRLHVLAGAAWAALAVRHVWVRRKAL</sequence>
<evidence type="ECO:0000313" key="2">
    <source>
        <dbReference type="Proteomes" id="UP000292919"/>
    </source>
</evidence>
<dbReference type="AlphaFoldDB" id="A0A6H3FAW4"/>
<proteinExistence type="predicted"/>
<accession>A0A6H3FAW4</accession>
<evidence type="ECO:0000313" key="1">
    <source>
        <dbReference type="EMBL" id="TBH79497.1"/>
    </source>
</evidence>
<comment type="caution">
    <text evidence="1">The sequence shown here is derived from an EMBL/GenBank/DDBJ whole genome shotgun (WGS) entry which is preliminary data.</text>
</comment>
<dbReference type="Proteomes" id="UP000292919">
    <property type="component" value="Unassembled WGS sequence"/>
</dbReference>
<name>A0A6H3FAW4_9BACT</name>
<keyword evidence="2" id="KW-1185">Reference proteome</keyword>
<dbReference type="EMBL" id="SIXC01000008">
    <property type="protein sequence ID" value="TBH79497.1"/>
    <property type="molecule type" value="Genomic_DNA"/>
</dbReference>
<protein>
    <submittedName>
        <fullName evidence="1">Uncharacterized protein</fullName>
    </submittedName>
</protein>
<gene>
    <name evidence="1" type="ORF">EB812_07840</name>
</gene>
<reference evidence="1 2" key="1">
    <citation type="submission" date="2018-12" db="EMBL/GenBank/DDBJ databases">
        <title>First genome draft of Desulfovibrio legallis sp. nov.</title>
        <authorList>
            <person name="Ben Dhia O."/>
            <person name="Najjari A."/>
            <person name="Ferjani R."/>
            <person name="Fhoula I."/>
            <person name="Fardeau M.-L."/>
            <person name="Boudabbous A."/>
            <person name="Ouzari H.I."/>
        </authorList>
    </citation>
    <scope>NUCLEOTIDE SEQUENCE [LARGE SCALE GENOMIC DNA]</scope>
    <source>
        <strain evidence="1 2">H1T</strain>
    </source>
</reference>